<name>A0A1H2SE61_9RHOB</name>
<dbReference type="EMBL" id="FNMZ01000001">
    <property type="protein sequence ID" value="SDW29414.1"/>
    <property type="molecule type" value="Genomic_DNA"/>
</dbReference>
<evidence type="ECO:0000256" key="1">
    <source>
        <dbReference type="SAM" id="MobiDB-lite"/>
    </source>
</evidence>
<proteinExistence type="predicted"/>
<organism evidence="3 4">
    <name type="scientific">Albimonas donghaensis</name>
    <dbReference type="NCBI Taxonomy" id="356660"/>
    <lineage>
        <taxon>Bacteria</taxon>
        <taxon>Pseudomonadati</taxon>
        <taxon>Pseudomonadota</taxon>
        <taxon>Alphaproteobacteria</taxon>
        <taxon>Rhodobacterales</taxon>
        <taxon>Paracoccaceae</taxon>
        <taxon>Albimonas</taxon>
    </lineage>
</organism>
<feature type="domain" description="Ppx/GppA phosphatase N-terminal" evidence="2">
    <location>
        <begin position="56"/>
        <end position="370"/>
    </location>
</feature>
<dbReference type="InterPro" id="IPR050273">
    <property type="entry name" value="GppA/Ppx_hydrolase"/>
</dbReference>
<dbReference type="SUPFAM" id="SSF53067">
    <property type="entry name" value="Actin-like ATPase domain"/>
    <property type="match status" value="2"/>
</dbReference>
<dbReference type="Pfam" id="PF02541">
    <property type="entry name" value="Ppx-GppA"/>
    <property type="match status" value="1"/>
</dbReference>
<protein>
    <submittedName>
        <fullName evidence="3">Ppx/GppA phosphatase</fullName>
    </submittedName>
</protein>
<dbReference type="InterPro" id="IPR043129">
    <property type="entry name" value="ATPase_NBD"/>
</dbReference>
<reference evidence="3 4" key="1">
    <citation type="submission" date="2016-10" db="EMBL/GenBank/DDBJ databases">
        <authorList>
            <person name="de Groot N.N."/>
        </authorList>
    </citation>
    <scope>NUCLEOTIDE SEQUENCE [LARGE SCALE GENOMIC DNA]</scope>
    <source>
        <strain evidence="3 4">DSM 17890</strain>
    </source>
</reference>
<dbReference type="Gene3D" id="3.30.420.150">
    <property type="entry name" value="Exopolyphosphatase. Domain 2"/>
    <property type="match status" value="1"/>
</dbReference>
<evidence type="ECO:0000313" key="3">
    <source>
        <dbReference type="EMBL" id="SDW29414.1"/>
    </source>
</evidence>
<dbReference type="GO" id="GO:0016462">
    <property type="term" value="F:pyrophosphatase activity"/>
    <property type="evidence" value="ECO:0007669"/>
    <property type="project" value="TreeGrafter"/>
</dbReference>
<dbReference type="Proteomes" id="UP000199118">
    <property type="component" value="Unassembled WGS sequence"/>
</dbReference>
<dbReference type="AlphaFoldDB" id="A0A1H2SE61"/>
<dbReference type="Gene3D" id="3.30.420.40">
    <property type="match status" value="1"/>
</dbReference>
<accession>A0A1H2SE61</accession>
<dbReference type="STRING" id="356660.SAMN05444336_101624"/>
<sequence length="390" mass="42043">MTSAPDAHMQARRPARIDAQAAPARAPSRYAALDLGTNNCRLLIAEPGPAGIHGGFRVLDAFSRNVRLGEGVEARGELSREAMNRTVDALRICAAKIRRHDVARARIVATEACRRAANARGFLRRVRRETGLDIEVITPEQEARLALAGCAPLLEESAESLMVFDIGGGSTELIWIDLVGVAPDQRQDMILALAPGRGGPDRSELRRAARARIVDWISAPVGVATLHDRFADVAEDRDRYALMACHFEDHIAGFLPYEEDLAAAKLGGLQIIGASGTVTTLGALRLGLERYDRARVDGMWLERAAATRISRHLIDLGPGGRQAHPGVGADRAELIVAGAAILHTILRLWPAERIRVADRGLREGMLHSLMWAERPGGPCAGPARAGADRG</sequence>
<feature type="region of interest" description="Disordered" evidence="1">
    <location>
        <begin position="1"/>
        <end position="21"/>
    </location>
</feature>
<dbReference type="PANTHER" id="PTHR30005:SF0">
    <property type="entry name" value="RETROGRADE REGULATION PROTEIN 2"/>
    <property type="match status" value="1"/>
</dbReference>
<evidence type="ECO:0000259" key="2">
    <source>
        <dbReference type="Pfam" id="PF02541"/>
    </source>
</evidence>
<dbReference type="CDD" id="cd24054">
    <property type="entry name" value="ASKHA_NBD_AaPPX-GppA_MtPPX2-like"/>
    <property type="match status" value="1"/>
</dbReference>
<gene>
    <name evidence="3" type="ORF">SAMN05444336_101624</name>
</gene>
<dbReference type="PANTHER" id="PTHR30005">
    <property type="entry name" value="EXOPOLYPHOSPHATASE"/>
    <property type="match status" value="1"/>
</dbReference>
<keyword evidence="4" id="KW-1185">Reference proteome</keyword>
<evidence type="ECO:0000313" key="4">
    <source>
        <dbReference type="Proteomes" id="UP000199118"/>
    </source>
</evidence>
<dbReference type="InterPro" id="IPR003695">
    <property type="entry name" value="Ppx_GppA_N"/>
</dbReference>